<evidence type="ECO:0000256" key="2">
    <source>
        <dbReference type="SAM" id="Phobius"/>
    </source>
</evidence>
<evidence type="ECO:0000313" key="3">
    <source>
        <dbReference type="EMBL" id="AVK75671.1"/>
    </source>
</evidence>
<dbReference type="GeneID" id="36842384"/>
<dbReference type="RefSeq" id="YP_009481674.1">
    <property type="nucleotide sequence ID" value="NC_037666.1"/>
</dbReference>
<feature type="compositionally biased region" description="Basic residues" evidence="1">
    <location>
        <begin position="28"/>
        <end position="39"/>
    </location>
</feature>
<feature type="region of interest" description="Disordered" evidence="1">
    <location>
        <begin position="92"/>
        <end position="131"/>
    </location>
</feature>
<reference evidence="3" key="1">
    <citation type="journal article" date="2018" name="Nat. Commun.">
        <title>Diversity and evolution of the emerging Pandoraviridae family.</title>
        <authorList>
            <person name="Legendre M."/>
            <person name="Fabre E."/>
            <person name="Poirot O."/>
            <person name="Jeudy S."/>
            <person name="Lartigue A."/>
            <person name="Alempic J.M."/>
            <person name="Beucher L."/>
            <person name="Philippe N."/>
            <person name="Bertaux L."/>
            <person name="Christo-Foroux E."/>
            <person name="Labadie K."/>
            <person name="Coute Y."/>
            <person name="Abergel C."/>
            <person name="Claverie J.M."/>
        </authorList>
    </citation>
    <scope>NUCLEOTIDE SEQUENCE [LARGE SCALE GENOMIC DNA]</scope>
    <source>
        <strain evidence="3">Neocaledonia</strain>
    </source>
</reference>
<keyword evidence="2" id="KW-0812">Transmembrane</keyword>
<gene>
    <name evidence="3" type="ORF">pneo_cds_64</name>
</gene>
<sequence length="131" mass="14945">MSATGRIRPGSDKPVWWSEWCNGDGGGKRHGGIRKKKSKLREEKTDRLHERPSGRPGTHRKPRQEPSVVFVCLSWCFLWHLFPLFGVPVSAVGQGRQKPETPGKPATRDRGWHRALAQRSSPCHKERMTKE</sequence>
<proteinExistence type="predicted"/>
<dbReference type="Proteomes" id="UP000249287">
    <property type="component" value="Segment"/>
</dbReference>
<feature type="compositionally biased region" description="Basic and acidic residues" evidence="1">
    <location>
        <begin position="97"/>
        <end position="112"/>
    </location>
</feature>
<keyword evidence="2" id="KW-0472">Membrane</keyword>
<feature type="region of interest" description="Disordered" evidence="1">
    <location>
        <begin position="1"/>
        <end position="63"/>
    </location>
</feature>
<accession>A0A2U7UB38</accession>
<feature type="transmembrane region" description="Helical" evidence="2">
    <location>
        <begin position="68"/>
        <end position="89"/>
    </location>
</feature>
<feature type="compositionally biased region" description="Basic and acidic residues" evidence="1">
    <location>
        <begin position="40"/>
        <end position="53"/>
    </location>
</feature>
<organism evidence="3">
    <name type="scientific">Pandoravirus neocaledonia</name>
    <dbReference type="NCBI Taxonomy" id="2107708"/>
    <lineage>
        <taxon>Viruses</taxon>
        <taxon>Pandoravirus</taxon>
    </lineage>
</organism>
<evidence type="ECO:0000256" key="1">
    <source>
        <dbReference type="SAM" id="MobiDB-lite"/>
    </source>
</evidence>
<protein>
    <submittedName>
        <fullName evidence="3">Uncharacterized protein</fullName>
    </submittedName>
</protein>
<dbReference type="EMBL" id="MG011690">
    <property type="protein sequence ID" value="AVK75671.1"/>
    <property type="molecule type" value="Genomic_DNA"/>
</dbReference>
<dbReference type="KEGG" id="vg:36842384"/>
<keyword evidence="2" id="KW-1133">Transmembrane helix</keyword>
<name>A0A2U7UB38_9VIRU</name>